<evidence type="ECO:0000259" key="4">
    <source>
        <dbReference type="PROSITE" id="PS01124"/>
    </source>
</evidence>
<dbReference type="PANTHER" id="PTHR47504:SF5">
    <property type="entry name" value="RIGHT ORIGIN-BINDING PROTEIN"/>
    <property type="match status" value="1"/>
</dbReference>
<dbReference type="RefSeq" id="WP_213235111.1">
    <property type="nucleotide sequence ID" value="NZ_JAHBCL010000002.1"/>
</dbReference>
<organism evidence="6 7">
    <name type="scientific">Fusibacter paucivorans</name>
    <dbReference type="NCBI Taxonomy" id="76009"/>
    <lineage>
        <taxon>Bacteria</taxon>
        <taxon>Bacillati</taxon>
        <taxon>Bacillota</taxon>
        <taxon>Clostridia</taxon>
        <taxon>Eubacteriales</taxon>
        <taxon>Eubacteriales Family XII. Incertae Sedis</taxon>
        <taxon>Fusibacter</taxon>
    </lineage>
</organism>
<feature type="domain" description="HTH araC/xylS-type" evidence="4">
    <location>
        <begin position="8"/>
        <end position="106"/>
    </location>
</feature>
<dbReference type="EMBL" id="JAHBCL010000002">
    <property type="protein sequence ID" value="MBS7525323.1"/>
    <property type="molecule type" value="Genomic_DNA"/>
</dbReference>
<dbReference type="Gene3D" id="1.10.10.60">
    <property type="entry name" value="Homeodomain-like"/>
    <property type="match status" value="2"/>
</dbReference>
<evidence type="ECO:0000313" key="6">
    <source>
        <dbReference type="EMBL" id="MBS7525323.1"/>
    </source>
</evidence>
<dbReference type="InterPro" id="IPR050959">
    <property type="entry name" value="MarA-like"/>
</dbReference>
<dbReference type="SUPFAM" id="SSF55136">
    <property type="entry name" value="Probable bacterial effector-binding domain"/>
    <property type="match status" value="1"/>
</dbReference>
<dbReference type="InterPro" id="IPR001849">
    <property type="entry name" value="PH_domain"/>
</dbReference>
<keyword evidence="2" id="KW-0238">DNA-binding</keyword>
<dbReference type="SMART" id="SM00871">
    <property type="entry name" value="AraC_E_bind"/>
    <property type="match status" value="1"/>
</dbReference>
<comment type="caution">
    <text evidence="6">The sequence shown here is derived from an EMBL/GenBank/DDBJ whole genome shotgun (WGS) entry which is preliminary data.</text>
</comment>
<dbReference type="SMART" id="SM00342">
    <property type="entry name" value="HTH_ARAC"/>
    <property type="match status" value="1"/>
</dbReference>
<evidence type="ECO:0000256" key="3">
    <source>
        <dbReference type="ARBA" id="ARBA00023163"/>
    </source>
</evidence>
<protein>
    <submittedName>
        <fullName evidence="6">AraC family transcriptional regulator</fullName>
    </submittedName>
</protein>
<dbReference type="InterPro" id="IPR009057">
    <property type="entry name" value="Homeodomain-like_sf"/>
</dbReference>
<dbReference type="InterPro" id="IPR010499">
    <property type="entry name" value="AraC_E-bd"/>
</dbReference>
<dbReference type="PROSITE" id="PS01124">
    <property type="entry name" value="HTH_ARAC_FAMILY_2"/>
    <property type="match status" value="1"/>
</dbReference>
<sequence>MEWINALNRALNFMEAHLTTPLTPALIAEHVHISSHHFQRTFRLMTGLTVSEYIRNRRLSLAGQVMAQGNIKVIEAALRFGYDTPEGFTKAFERFHGFPPSQARSEGAVLKYFEPMRLKISIEGGMMMDYQIVSKPAFKVALRIDQFQAEDAFSDIPKMWQVYIASGDNQRVPGALGVRFFDHSPVEAFEYGIGCERACIDKVPNGFEIREIPALTWAIFSGKGKMPEAIQNLWQRIYAEWFPFSEYTFVDCCDIEYYTLGDIHSDQYAFEIQIPIKKI</sequence>
<dbReference type="SUPFAM" id="SSF46689">
    <property type="entry name" value="Homeodomain-like"/>
    <property type="match status" value="2"/>
</dbReference>
<dbReference type="Proteomes" id="UP000746471">
    <property type="component" value="Unassembled WGS sequence"/>
</dbReference>
<dbReference type="InterPro" id="IPR029441">
    <property type="entry name" value="Cass2"/>
</dbReference>
<evidence type="ECO:0000313" key="7">
    <source>
        <dbReference type="Proteomes" id="UP000746471"/>
    </source>
</evidence>
<name>A0ABS5PJL9_9FIRM</name>
<dbReference type="Pfam" id="PF14526">
    <property type="entry name" value="Cass2"/>
    <property type="match status" value="1"/>
</dbReference>
<dbReference type="InterPro" id="IPR018060">
    <property type="entry name" value="HTH_AraC"/>
</dbReference>
<dbReference type="PROSITE" id="PS50003">
    <property type="entry name" value="PH_DOMAIN"/>
    <property type="match status" value="1"/>
</dbReference>
<dbReference type="Pfam" id="PF12833">
    <property type="entry name" value="HTH_18"/>
    <property type="match status" value="1"/>
</dbReference>
<keyword evidence="1" id="KW-0805">Transcription regulation</keyword>
<accession>A0ABS5PJL9</accession>
<gene>
    <name evidence="6" type="ORF">KHM83_01385</name>
</gene>
<evidence type="ECO:0000259" key="5">
    <source>
        <dbReference type="PROSITE" id="PS50003"/>
    </source>
</evidence>
<evidence type="ECO:0000256" key="1">
    <source>
        <dbReference type="ARBA" id="ARBA00023015"/>
    </source>
</evidence>
<keyword evidence="7" id="KW-1185">Reference proteome</keyword>
<feature type="domain" description="PH" evidence="5">
    <location>
        <begin position="1"/>
        <end position="12"/>
    </location>
</feature>
<reference evidence="6 7" key="1">
    <citation type="submission" date="2021-05" db="EMBL/GenBank/DDBJ databases">
        <title>Fusibacter ferrireducens sp. nov., an anaerobic, sulfur- and Fe-reducing bacterium isolated from the mangrove sediment.</title>
        <authorList>
            <person name="Qiu D."/>
        </authorList>
    </citation>
    <scope>NUCLEOTIDE SEQUENCE [LARGE SCALE GENOMIC DNA]</scope>
    <source>
        <strain evidence="6 7">DSM 12116</strain>
    </source>
</reference>
<dbReference type="PANTHER" id="PTHR47504">
    <property type="entry name" value="RIGHT ORIGIN-BINDING PROTEIN"/>
    <property type="match status" value="1"/>
</dbReference>
<dbReference type="InterPro" id="IPR011256">
    <property type="entry name" value="Reg_factor_effector_dom_sf"/>
</dbReference>
<proteinExistence type="predicted"/>
<keyword evidence="3" id="KW-0804">Transcription</keyword>
<evidence type="ECO:0000256" key="2">
    <source>
        <dbReference type="ARBA" id="ARBA00023125"/>
    </source>
</evidence>
<dbReference type="Gene3D" id="3.20.80.10">
    <property type="entry name" value="Regulatory factor, effector binding domain"/>
    <property type="match status" value="1"/>
</dbReference>